<evidence type="ECO:0000313" key="2">
    <source>
        <dbReference type="EMBL" id="GIJ02760.1"/>
    </source>
</evidence>
<name>A0A8J4DJ92_9ACTN</name>
<dbReference type="SUPFAM" id="SSF52980">
    <property type="entry name" value="Restriction endonuclease-like"/>
    <property type="match status" value="1"/>
</dbReference>
<sequence>MDTHTFLRSVAHRQDGVVTHGQALAAGVPEHEIGTLCLTGRWVPLAELVYSVDRSVVVSRRARVRAAVLSLGPGAVAVLETAAELHGMAGPQVTDTIYVAVRSATGSRGRRGMPPGRLPMGGHAAAPAPHAGPPGPRSADPAGLRPATRNGGTSPRPHRPGPASRVLAPAVGGARLQVMRGPIAPHEVHAVAGIAVTSPVRTAADLLLRLPRYPAVAMLDDGLHRGLLTAEALAGVPAMITGRTGAPAARRHIAEADGRAQSPLETRVRLRCADGGLVPDELQHVVREPDGHILAVADLAWLRAGVLAEADGIGPHEGPDAVYSDRWRQNSLANAGWRVLRFTWTDTLRADYIPSQVRAALSCPVGPITAAGR</sequence>
<gene>
    <name evidence="2" type="ORF">Sya03_21120</name>
</gene>
<dbReference type="EMBL" id="BOOY01000014">
    <property type="protein sequence ID" value="GIJ02760.1"/>
    <property type="molecule type" value="Genomic_DNA"/>
</dbReference>
<reference evidence="2" key="1">
    <citation type="submission" date="2021-01" db="EMBL/GenBank/DDBJ databases">
        <title>Whole genome shotgun sequence of Spirilliplanes yamanashiensis NBRC 15828.</title>
        <authorList>
            <person name="Komaki H."/>
            <person name="Tamura T."/>
        </authorList>
    </citation>
    <scope>NUCLEOTIDE SEQUENCE</scope>
    <source>
        <strain evidence="2">NBRC 15828</strain>
    </source>
</reference>
<dbReference type="RefSeq" id="WP_203938049.1">
    <property type="nucleotide sequence ID" value="NZ_BAAAGJ010000009.1"/>
</dbReference>
<accession>A0A8J4DJ92</accession>
<protein>
    <recommendedName>
        <fullName evidence="4">DUF559 domain-containing protein</fullName>
    </recommendedName>
</protein>
<dbReference type="Proteomes" id="UP000652013">
    <property type="component" value="Unassembled WGS sequence"/>
</dbReference>
<evidence type="ECO:0000313" key="3">
    <source>
        <dbReference type="Proteomes" id="UP000652013"/>
    </source>
</evidence>
<organism evidence="2 3">
    <name type="scientific">Spirilliplanes yamanashiensis</name>
    <dbReference type="NCBI Taxonomy" id="42233"/>
    <lineage>
        <taxon>Bacteria</taxon>
        <taxon>Bacillati</taxon>
        <taxon>Actinomycetota</taxon>
        <taxon>Actinomycetes</taxon>
        <taxon>Micromonosporales</taxon>
        <taxon>Micromonosporaceae</taxon>
        <taxon>Spirilliplanes</taxon>
    </lineage>
</organism>
<dbReference type="AlphaFoldDB" id="A0A8J4DJ92"/>
<proteinExistence type="predicted"/>
<comment type="caution">
    <text evidence="2">The sequence shown here is derived from an EMBL/GenBank/DDBJ whole genome shotgun (WGS) entry which is preliminary data.</text>
</comment>
<keyword evidence="3" id="KW-1185">Reference proteome</keyword>
<feature type="compositionally biased region" description="Low complexity" evidence="1">
    <location>
        <begin position="112"/>
        <end position="129"/>
    </location>
</feature>
<evidence type="ECO:0008006" key="4">
    <source>
        <dbReference type="Google" id="ProtNLM"/>
    </source>
</evidence>
<feature type="region of interest" description="Disordered" evidence="1">
    <location>
        <begin position="105"/>
        <end position="165"/>
    </location>
</feature>
<dbReference type="InterPro" id="IPR011335">
    <property type="entry name" value="Restrct_endonuc-II-like"/>
</dbReference>
<evidence type="ECO:0000256" key="1">
    <source>
        <dbReference type="SAM" id="MobiDB-lite"/>
    </source>
</evidence>